<protein>
    <submittedName>
        <fullName evidence="2">Uncharacterized protein</fullName>
    </submittedName>
</protein>
<organism evidence="2 3">
    <name type="scientific">Paenibacillus shunpengii</name>
    <dbReference type="NCBI Taxonomy" id="2054424"/>
    <lineage>
        <taxon>Bacteria</taxon>
        <taxon>Bacillati</taxon>
        <taxon>Bacillota</taxon>
        <taxon>Bacilli</taxon>
        <taxon>Bacillales</taxon>
        <taxon>Paenibacillaceae</taxon>
        <taxon>Paenibacillus</taxon>
    </lineage>
</organism>
<evidence type="ECO:0000256" key="1">
    <source>
        <dbReference type="SAM" id="MobiDB-lite"/>
    </source>
</evidence>
<gene>
    <name evidence="2" type="ORF">ACFSVM_22240</name>
</gene>
<evidence type="ECO:0000313" key="3">
    <source>
        <dbReference type="Proteomes" id="UP001597540"/>
    </source>
</evidence>
<dbReference type="RefSeq" id="WP_379264637.1">
    <property type="nucleotide sequence ID" value="NZ_JBHUMJ010000011.1"/>
</dbReference>
<proteinExistence type="predicted"/>
<sequence>MKDRAQRAMVRPWDGAKRSHSRSASYVKHVLDNQMGCLERMRSKHNNQL</sequence>
<reference evidence="3" key="1">
    <citation type="journal article" date="2019" name="Int. J. Syst. Evol. Microbiol.">
        <title>The Global Catalogue of Microorganisms (GCM) 10K type strain sequencing project: providing services to taxonomists for standard genome sequencing and annotation.</title>
        <authorList>
            <consortium name="The Broad Institute Genomics Platform"/>
            <consortium name="The Broad Institute Genome Sequencing Center for Infectious Disease"/>
            <person name="Wu L."/>
            <person name="Ma J."/>
        </authorList>
    </citation>
    <scope>NUCLEOTIDE SEQUENCE [LARGE SCALE GENOMIC DNA]</scope>
    <source>
        <strain evidence="3">KCTC 33849</strain>
    </source>
</reference>
<comment type="caution">
    <text evidence="2">The sequence shown here is derived from an EMBL/GenBank/DDBJ whole genome shotgun (WGS) entry which is preliminary data.</text>
</comment>
<evidence type="ECO:0000313" key="2">
    <source>
        <dbReference type="EMBL" id="MFD2703155.1"/>
    </source>
</evidence>
<keyword evidence="3" id="KW-1185">Reference proteome</keyword>
<feature type="region of interest" description="Disordered" evidence="1">
    <location>
        <begin position="1"/>
        <end position="24"/>
    </location>
</feature>
<accession>A0ABW5SUN2</accession>
<dbReference type="EMBL" id="JBHUMJ010000011">
    <property type="protein sequence ID" value="MFD2703155.1"/>
    <property type="molecule type" value="Genomic_DNA"/>
</dbReference>
<dbReference type="Proteomes" id="UP001597540">
    <property type="component" value="Unassembled WGS sequence"/>
</dbReference>
<name>A0ABW5SUN2_9BACL</name>